<dbReference type="PROSITE" id="PS50885">
    <property type="entry name" value="HAMP"/>
    <property type="match status" value="1"/>
</dbReference>
<evidence type="ECO:0000256" key="12">
    <source>
        <dbReference type="SAM" id="Phobius"/>
    </source>
</evidence>
<dbReference type="SUPFAM" id="SSF55874">
    <property type="entry name" value="ATPase domain of HSP90 chaperone/DNA topoisomerase II/histidine kinase"/>
    <property type="match status" value="1"/>
</dbReference>
<keyword evidence="16" id="KW-1185">Reference proteome</keyword>
<dbReference type="PANTHER" id="PTHR45436">
    <property type="entry name" value="SENSOR HISTIDINE KINASE YKOH"/>
    <property type="match status" value="1"/>
</dbReference>
<dbReference type="InterPro" id="IPR036890">
    <property type="entry name" value="HATPase_C_sf"/>
</dbReference>
<keyword evidence="11" id="KW-0175">Coiled coil</keyword>
<dbReference type="SMART" id="SM00304">
    <property type="entry name" value="HAMP"/>
    <property type="match status" value="1"/>
</dbReference>
<keyword evidence="10 12" id="KW-0472">Membrane</keyword>
<evidence type="ECO:0000313" key="16">
    <source>
        <dbReference type="Proteomes" id="UP001319827"/>
    </source>
</evidence>
<dbReference type="SMART" id="SM00387">
    <property type="entry name" value="HATPase_c"/>
    <property type="match status" value="1"/>
</dbReference>
<accession>A0ABM8HQZ8</accession>
<dbReference type="SUPFAM" id="SSF158472">
    <property type="entry name" value="HAMP domain-like"/>
    <property type="match status" value="1"/>
</dbReference>
<evidence type="ECO:0000256" key="6">
    <source>
        <dbReference type="ARBA" id="ARBA00022692"/>
    </source>
</evidence>
<feature type="transmembrane region" description="Helical" evidence="12">
    <location>
        <begin position="156"/>
        <end position="175"/>
    </location>
</feature>
<evidence type="ECO:0000256" key="9">
    <source>
        <dbReference type="ARBA" id="ARBA00023012"/>
    </source>
</evidence>
<dbReference type="Gene3D" id="1.10.287.130">
    <property type="match status" value="1"/>
</dbReference>
<dbReference type="InterPro" id="IPR003661">
    <property type="entry name" value="HisK_dim/P_dom"/>
</dbReference>
<dbReference type="EMBL" id="AP024355">
    <property type="protein sequence ID" value="BCR04315.1"/>
    <property type="molecule type" value="Genomic_DNA"/>
</dbReference>
<evidence type="ECO:0000256" key="10">
    <source>
        <dbReference type="ARBA" id="ARBA00023136"/>
    </source>
</evidence>
<evidence type="ECO:0000256" key="1">
    <source>
        <dbReference type="ARBA" id="ARBA00000085"/>
    </source>
</evidence>
<keyword evidence="9" id="KW-0902">Two-component regulatory system</keyword>
<keyword evidence="7 15" id="KW-0418">Kinase</keyword>
<dbReference type="InterPro" id="IPR003660">
    <property type="entry name" value="HAMP_dom"/>
</dbReference>
<feature type="domain" description="HAMP" evidence="14">
    <location>
        <begin position="172"/>
        <end position="226"/>
    </location>
</feature>
<dbReference type="InterPro" id="IPR036097">
    <property type="entry name" value="HisK_dim/P_sf"/>
</dbReference>
<evidence type="ECO:0000259" key="14">
    <source>
        <dbReference type="PROSITE" id="PS50885"/>
    </source>
</evidence>
<dbReference type="GO" id="GO:0016301">
    <property type="term" value="F:kinase activity"/>
    <property type="evidence" value="ECO:0007669"/>
    <property type="project" value="UniProtKB-KW"/>
</dbReference>
<dbReference type="Gene3D" id="3.30.565.10">
    <property type="entry name" value="Histidine kinase-like ATPase, C-terminal domain"/>
    <property type="match status" value="1"/>
</dbReference>
<evidence type="ECO:0000256" key="2">
    <source>
        <dbReference type="ARBA" id="ARBA00004141"/>
    </source>
</evidence>
<sequence length="449" mass="48808">MKASSLFVKIFLWFWLAMTLIGAIGVVLALTTDPRKADIARHRERLARQSQEIIESYETGGVSALQEKTFELDRRGRSRSFLFKGVDGPLAGGRVPPRVMDLVLLAAQTEEIQVKYGKGGIWVAMPATGGYVYLTQATPPGPIERLLNPYRLTPRLVTAFVVTGLIAYLLARSLISPIGKLRRATQQFAAGDLATRVGPEIHRNDEIAELARDFDRMAERIGDLVGSQQRLLRDISHELRSPLARLNVALGLARQKAGEAATLSLDRIEREAERLNELIGQLLTLTLLESGAERPAHDPVDLAELAGEVAADADFEARSRNRAVRLSAPAPLVVEGSRELLRRAIENVVRNAVRYTAEGTTVEITVAGRDGSALVEVRDQGPGVAEAALEKLFHPFYRAEDARDRQSGGTGIGLAITERAVRLHGGSVRAANVPGGGLRIEIRLPLAAG</sequence>
<dbReference type="PROSITE" id="PS50109">
    <property type="entry name" value="HIS_KIN"/>
    <property type="match status" value="1"/>
</dbReference>
<dbReference type="RefSeq" id="WP_221251768.1">
    <property type="nucleotide sequence ID" value="NZ_AP024355.1"/>
</dbReference>
<keyword evidence="5" id="KW-0808">Transferase</keyword>
<reference evidence="15 16" key="2">
    <citation type="journal article" date="2021" name="Int. J. Syst. Evol. Microbiol.">
        <title>Isolation and Polyphasic Characterization of Desulfuromonas versatilis sp. Nov., an Electrogenic Bacteria Capable of Versatile Metabolism Isolated from a Graphene Oxide-Reducing Enrichment Culture.</title>
        <authorList>
            <person name="Xie L."/>
            <person name="Yoshida N."/>
            <person name="Ishii S."/>
            <person name="Meng L."/>
        </authorList>
    </citation>
    <scope>NUCLEOTIDE SEQUENCE [LARGE SCALE GENOMIC DNA]</scope>
    <source>
        <strain evidence="15 16">NIT-T3</strain>
    </source>
</reference>
<dbReference type="SUPFAM" id="SSF47384">
    <property type="entry name" value="Homodimeric domain of signal transducing histidine kinase"/>
    <property type="match status" value="1"/>
</dbReference>
<dbReference type="EC" id="2.7.13.3" evidence="3"/>
<dbReference type="SMART" id="SM00388">
    <property type="entry name" value="HisKA"/>
    <property type="match status" value="1"/>
</dbReference>
<dbReference type="Pfam" id="PF00512">
    <property type="entry name" value="HisKA"/>
    <property type="match status" value="1"/>
</dbReference>
<reference evidence="15 16" key="1">
    <citation type="journal article" date="2016" name="C (Basel)">
        <title>Selective Growth of and Electricity Production by Marine Exoelectrogenic Bacteria in Self-Aggregated Hydrogel of Microbially Reduced Graphene Oxide.</title>
        <authorList>
            <person name="Yoshida N."/>
            <person name="Goto Y."/>
            <person name="Miyata Y."/>
        </authorList>
    </citation>
    <scope>NUCLEOTIDE SEQUENCE [LARGE SCALE GENOMIC DNA]</scope>
    <source>
        <strain evidence="15 16">NIT-T3</strain>
    </source>
</reference>
<evidence type="ECO:0000256" key="4">
    <source>
        <dbReference type="ARBA" id="ARBA00022553"/>
    </source>
</evidence>
<feature type="domain" description="Histidine kinase" evidence="13">
    <location>
        <begin position="234"/>
        <end position="448"/>
    </location>
</feature>
<dbReference type="InterPro" id="IPR050428">
    <property type="entry name" value="TCS_sensor_his_kinase"/>
</dbReference>
<evidence type="ECO:0000256" key="8">
    <source>
        <dbReference type="ARBA" id="ARBA00022989"/>
    </source>
</evidence>
<evidence type="ECO:0000313" key="15">
    <source>
        <dbReference type="EMBL" id="BCR04315.1"/>
    </source>
</evidence>
<dbReference type="CDD" id="cd00082">
    <property type="entry name" value="HisKA"/>
    <property type="match status" value="1"/>
</dbReference>
<keyword evidence="6 12" id="KW-0812">Transmembrane</keyword>
<dbReference type="InterPro" id="IPR005467">
    <property type="entry name" value="His_kinase_dom"/>
</dbReference>
<feature type="coiled-coil region" evidence="11">
    <location>
        <begin position="258"/>
        <end position="285"/>
    </location>
</feature>
<keyword evidence="4" id="KW-0597">Phosphoprotein</keyword>
<comment type="subcellular location">
    <subcellularLocation>
        <location evidence="2">Membrane</location>
        <topology evidence="2">Multi-pass membrane protein</topology>
    </subcellularLocation>
</comment>
<organism evidence="15 16">
    <name type="scientific">Desulfuromonas versatilis</name>
    <dbReference type="NCBI Taxonomy" id="2802975"/>
    <lineage>
        <taxon>Bacteria</taxon>
        <taxon>Pseudomonadati</taxon>
        <taxon>Thermodesulfobacteriota</taxon>
        <taxon>Desulfuromonadia</taxon>
        <taxon>Desulfuromonadales</taxon>
        <taxon>Desulfuromonadaceae</taxon>
        <taxon>Desulfuromonas</taxon>
    </lineage>
</organism>
<keyword evidence="8 12" id="KW-1133">Transmembrane helix</keyword>
<dbReference type="PANTHER" id="PTHR45436:SF15">
    <property type="entry name" value="SENSOR HISTIDINE KINASE CUSS"/>
    <property type="match status" value="1"/>
</dbReference>
<dbReference type="Gene3D" id="6.10.340.10">
    <property type="match status" value="1"/>
</dbReference>
<evidence type="ECO:0000256" key="5">
    <source>
        <dbReference type="ARBA" id="ARBA00022679"/>
    </source>
</evidence>
<evidence type="ECO:0000259" key="13">
    <source>
        <dbReference type="PROSITE" id="PS50109"/>
    </source>
</evidence>
<evidence type="ECO:0000256" key="7">
    <source>
        <dbReference type="ARBA" id="ARBA00022777"/>
    </source>
</evidence>
<dbReference type="Proteomes" id="UP001319827">
    <property type="component" value="Chromosome"/>
</dbReference>
<dbReference type="PRINTS" id="PR00344">
    <property type="entry name" value="BCTRLSENSOR"/>
</dbReference>
<comment type="catalytic activity">
    <reaction evidence="1">
        <text>ATP + protein L-histidine = ADP + protein N-phospho-L-histidine.</text>
        <dbReference type="EC" id="2.7.13.3"/>
    </reaction>
</comment>
<dbReference type="Pfam" id="PF00672">
    <property type="entry name" value="HAMP"/>
    <property type="match status" value="1"/>
</dbReference>
<proteinExistence type="predicted"/>
<dbReference type="Pfam" id="PF02518">
    <property type="entry name" value="HATPase_c"/>
    <property type="match status" value="1"/>
</dbReference>
<evidence type="ECO:0000256" key="3">
    <source>
        <dbReference type="ARBA" id="ARBA00012438"/>
    </source>
</evidence>
<dbReference type="CDD" id="cd06225">
    <property type="entry name" value="HAMP"/>
    <property type="match status" value="1"/>
</dbReference>
<evidence type="ECO:0000256" key="11">
    <source>
        <dbReference type="SAM" id="Coils"/>
    </source>
</evidence>
<name>A0ABM8HQZ8_9BACT</name>
<protein>
    <recommendedName>
        <fullName evidence="3">histidine kinase</fullName>
        <ecNumber evidence="3">2.7.13.3</ecNumber>
    </recommendedName>
</protein>
<gene>
    <name evidence="15" type="ORF">DESUT3_13840</name>
</gene>
<dbReference type="InterPro" id="IPR003594">
    <property type="entry name" value="HATPase_dom"/>
</dbReference>
<dbReference type="InterPro" id="IPR004358">
    <property type="entry name" value="Sig_transdc_His_kin-like_C"/>
</dbReference>